<dbReference type="PROSITE" id="PS50001">
    <property type="entry name" value="SH2"/>
    <property type="match status" value="1"/>
</dbReference>
<dbReference type="PANTHER" id="PTHR14388:SF6">
    <property type="entry name" value="SH2 DOMAIN-CONTAINING PROTEIN 7"/>
    <property type="match status" value="1"/>
</dbReference>
<name>A0A3B5KG90_TAKRU</name>
<dbReference type="SUPFAM" id="SSF55550">
    <property type="entry name" value="SH2 domain"/>
    <property type="match status" value="1"/>
</dbReference>
<proteinExistence type="predicted"/>
<protein>
    <recommendedName>
        <fullName evidence="3">SH2 domain-containing protein</fullName>
    </recommendedName>
</protein>
<accession>A0A3B5KG90</accession>
<dbReference type="GeneTree" id="ENSGT00940000160977"/>
<evidence type="ECO:0000256" key="1">
    <source>
        <dbReference type="ARBA" id="ARBA00022999"/>
    </source>
</evidence>
<sequence length="81" mass="9575">LLENKQMRLLKPPRCRLGWFIDTQLPLIVDDGFFPKWFLGFITRKDAEEILREKELGCFLIRLSDKAIAYILSYKTVSGLW</sequence>
<reference evidence="4" key="2">
    <citation type="submission" date="2025-08" db="UniProtKB">
        <authorList>
            <consortium name="Ensembl"/>
        </authorList>
    </citation>
    <scope>IDENTIFICATION</scope>
</reference>
<reference evidence="4" key="3">
    <citation type="submission" date="2025-09" db="UniProtKB">
        <authorList>
            <consortium name="Ensembl"/>
        </authorList>
    </citation>
    <scope>IDENTIFICATION</scope>
</reference>
<dbReference type="Ensembl" id="ENSTRUT00000051013.2">
    <property type="protein sequence ID" value="ENSTRUP00000056716.2"/>
    <property type="gene ID" value="ENSTRUG00000020102.2"/>
</dbReference>
<dbReference type="Proteomes" id="UP000005226">
    <property type="component" value="Chromosome 9"/>
</dbReference>
<evidence type="ECO:0000313" key="4">
    <source>
        <dbReference type="Ensembl" id="ENSTRUP00000056716.2"/>
    </source>
</evidence>
<dbReference type="PANTHER" id="PTHR14388">
    <property type="entry name" value="T CELL-SPECIFIC ADAPTER PROTEIN TSAD"/>
    <property type="match status" value="1"/>
</dbReference>
<gene>
    <name evidence="4" type="primary">LOC105416925</name>
</gene>
<dbReference type="Pfam" id="PF00017">
    <property type="entry name" value="SH2"/>
    <property type="match status" value="1"/>
</dbReference>
<keyword evidence="1 2" id="KW-0727">SH2 domain</keyword>
<dbReference type="InterPro" id="IPR036860">
    <property type="entry name" value="SH2_dom_sf"/>
</dbReference>
<dbReference type="Gene3D" id="3.30.505.10">
    <property type="entry name" value="SH2 domain"/>
    <property type="match status" value="1"/>
</dbReference>
<evidence type="ECO:0000259" key="3">
    <source>
        <dbReference type="PROSITE" id="PS50001"/>
    </source>
</evidence>
<dbReference type="GO" id="GO:0005737">
    <property type="term" value="C:cytoplasm"/>
    <property type="evidence" value="ECO:0007669"/>
    <property type="project" value="TreeGrafter"/>
</dbReference>
<feature type="domain" description="SH2" evidence="3">
    <location>
        <begin position="37"/>
        <end position="81"/>
    </location>
</feature>
<keyword evidence="5" id="KW-1185">Reference proteome</keyword>
<evidence type="ECO:0000256" key="2">
    <source>
        <dbReference type="PROSITE-ProRule" id="PRU00191"/>
    </source>
</evidence>
<reference evidence="4 5" key="1">
    <citation type="journal article" date="2011" name="Genome Biol. Evol.">
        <title>Integration of the genetic map and genome assembly of fugu facilitates insights into distinct features of genome evolution in teleosts and mammals.</title>
        <authorList>
            <person name="Kai W."/>
            <person name="Kikuchi K."/>
            <person name="Tohari S."/>
            <person name="Chew A.K."/>
            <person name="Tay A."/>
            <person name="Fujiwara A."/>
            <person name="Hosoya S."/>
            <person name="Suetake H."/>
            <person name="Naruse K."/>
            <person name="Brenner S."/>
            <person name="Suzuki Y."/>
            <person name="Venkatesh B."/>
        </authorList>
    </citation>
    <scope>NUCLEOTIDE SEQUENCE [LARGE SCALE GENOMIC DNA]</scope>
</reference>
<organism evidence="4 5">
    <name type="scientific">Takifugu rubripes</name>
    <name type="common">Japanese pufferfish</name>
    <name type="synonym">Fugu rubripes</name>
    <dbReference type="NCBI Taxonomy" id="31033"/>
    <lineage>
        <taxon>Eukaryota</taxon>
        <taxon>Metazoa</taxon>
        <taxon>Chordata</taxon>
        <taxon>Craniata</taxon>
        <taxon>Vertebrata</taxon>
        <taxon>Euteleostomi</taxon>
        <taxon>Actinopterygii</taxon>
        <taxon>Neopterygii</taxon>
        <taxon>Teleostei</taxon>
        <taxon>Neoteleostei</taxon>
        <taxon>Acanthomorphata</taxon>
        <taxon>Eupercaria</taxon>
        <taxon>Tetraodontiformes</taxon>
        <taxon>Tetradontoidea</taxon>
        <taxon>Tetraodontidae</taxon>
        <taxon>Takifugu</taxon>
    </lineage>
</organism>
<evidence type="ECO:0000313" key="5">
    <source>
        <dbReference type="Proteomes" id="UP000005226"/>
    </source>
</evidence>
<dbReference type="InterPro" id="IPR000980">
    <property type="entry name" value="SH2"/>
</dbReference>
<dbReference type="AlphaFoldDB" id="A0A3B5KG90"/>